<dbReference type="AlphaFoldDB" id="A0A5S3PTA7"/>
<dbReference type="EMBL" id="VATY01000001">
    <property type="protein sequence ID" value="TMM58183.1"/>
    <property type="molecule type" value="Genomic_DNA"/>
</dbReference>
<evidence type="ECO:0000313" key="2">
    <source>
        <dbReference type="Proteomes" id="UP000310314"/>
    </source>
</evidence>
<protein>
    <submittedName>
        <fullName evidence="1">Porin family protein</fullName>
    </submittedName>
</protein>
<dbReference type="Proteomes" id="UP000310314">
    <property type="component" value="Unassembled WGS sequence"/>
</dbReference>
<dbReference type="InterPro" id="IPR021958">
    <property type="entry name" value="DUF3575"/>
</dbReference>
<gene>
    <name evidence="1" type="ORF">FEE95_01780</name>
</gene>
<dbReference type="OrthoDB" id="768080at2"/>
<evidence type="ECO:0000313" key="1">
    <source>
        <dbReference type="EMBL" id="TMM58183.1"/>
    </source>
</evidence>
<organism evidence="1 2">
    <name type="scientific">Maribacter algarum</name>
    <name type="common">ex Zhang et al. 2020</name>
    <dbReference type="NCBI Taxonomy" id="2578118"/>
    <lineage>
        <taxon>Bacteria</taxon>
        <taxon>Pseudomonadati</taxon>
        <taxon>Bacteroidota</taxon>
        <taxon>Flavobacteriia</taxon>
        <taxon>Flavobacteriales</taxon>
        <taxon>Flavobacteriaceae</taxon>
        <taxon>Maribacter</taxon>
    </lineage>
</organism>
<sequence>MKTFWILLMSLSACQLFSQVSIKTDNVKNEMKVNALYLPGGYAELSYERIIGDKSAIGLTIGGFIIAEESNYVTDILTYDFAVLPYYRYYLGRKLAAGFFFEANSLVFSRDSFDETDKETGLGIGLAVGAKFMVRKNWSLEIVAGGGWNLNEDTNTDTEGYFSNFPDVYPRLGITVGKRF</sequence>
<accession>A0A5S3PTA7</accession>
<dbReference type="RefSeq" id="WP_138656115.1">
    <property type="nucleotide sequence ID" value="NZ_VATY01000001.1"/>
</dbReference>
<name>A0A5S3PTA7_9FLAO</name>
<proteinExistence type="predicted"/>
<dbReference type="Pfam" id="PF12099">
    <property type="entry name" value="DUF3575"/>
    <property type="match status" value="1"/>
</dbReference>
<reference evidence="1 2" key="1">
    <citation type="submission" date="2019-05" db="EMBL/GenBank/DDBJ databases">
        <authorList>
            <person name="Zhang J.-Y."/>
            <person name="Feg X."/>
            <person name="Du Z.-J."/>
        </authorList>
    </citation>
    <scope>NUCLEOTIDE SEQUENCE [LARGE SCALE GENOMIC DNA]</scope>
    <source>
        <strain evidence="1 2">RZ26</strain>
    </source>
</reference>
<comment type="caution">
    <text evidence="1">The sequence shown here is derived from an EMBL/GenBank/DDBJ whole genome shotgun (WGS) entry which is preliminary data.</text>
</comment>
<keyword evidence="2" id="KW-1185">Reference proteome</keyword>